<name>A0A426ZJR1_ENSVE</name>
<reference evidence="2 3" key="1">
    <citation type="journal article" date="2014" name="Agronomy (Basel)">
        <title>A Draft Genome Sequence for Ensete ventricosum, the Drought-Tolerant Tree Against Hunger.</title>
        <authorList>
            <person name="Harrison J."/>
            <person name="Moore K.A."/>
            <person name="Paszkiewicz K."/>
            <person name="Jones T."/>
            <person name="Grant M."/>
            <person name="Ambacheew D."/>
            <person name="Muzemil S."/>
            <person name="Studholme D.J."/>
        </authorList>
    </citation>
    <scope>NUCLEOTIDE SEQUENCE [LARGE SCALE GENOMIC DNA]</scope>
</reference>
<feature type="compositionally biased region" description="Pro residues" evidence="1">
    <location>
        <begin position="88"/>
        <end position="100"/>
    </location>
</feature>
<dbReference type="InterPro" id="IPR008507">
    <property type="entry name" value="DUF789"/>
</dbReference>
<evidence type="ECO:0000313" key="3">
    <source>
        <dbReference type="Proteomes" id="UP000287651"/>
    </source>
</evidence>
<sequence>MVGSGGSSAARVSGIDRFYSPPAIRRKLELQKQKQQQQQQQQQKEVMPRIRPSVGATATAAEVKVVEDRFDRDDASLKPSVSTSSSPSPSPSPTPPPVSPTPVGNLDQLLESTTPIVPARYFSKVKLFRVPRCSAEGSDGNNYLDTSSEGSSGSEDNHIRETTSSLGATGHIGRGGYVNDKNDVCPKPTLPVFEYFEKDPPYGREPLADKCSKGYSSKAFSPLSAAVPLSSSTAAPGALDSYLLIISSTLVGRSDPTLAPTATMNDAVGAADCCGRANPAAATEGGKAVGCPYSAMVAHRALFGSHRRRVGGRKVGAGDGKSNPSRLSKVSAADDGK</sequence>
<feature type="region of interest" description="Disordered" evidence="1">
    <location>
        <begin position="308"/>
        <end position="337"/>
    </location>
</feature>
<feature type="compositionally biased region" description="Low complexity" evidence="1">
    <location>
        <begin position="33"/>
        <end position="44"/>
    </location>
</feature>
<dbReference type="AlphaFoldDB" id="A0A426ZJR1"/>
<dbReference type="PANTHER" id="PTHR31343">
    <property type="entry name" value="T15D22.8"/>
    <property type="match status" value="1"/>
</dbReference>
<dbReference type="EMBL" id="AMZH03006288">
    <property type="protein sequence ID" value="RRT64191.1"/>
    <property type="molecule type" value="Genomic_DNA"/>
</dbReference>
<dbReference type="Proteomes" id="UP000287651">
    <property type="component" value="Unassembled WGS sequence"/>
</dbReference>
<feature type="region of interest" description="Disordered" evidence="1">
    <location>
        <begin position="1"/>
        <end position="107"/>
    </location>
</feature>
<gene>
    <name evidence="2" type="ORF">B296_00025235</name>
</gene>
<accession>A0A426ZJR1</accession>
<organism evidence="2 3">
    <name type="scientific">Ensete ventricosum</name>
    <name type="common">Abyssinian banana</name>
    <name type="synonym">Musa ensete</name>
    <dbReference type="NCBI Taxonomy" id="4639"/>
    <lineage>
        <taxon>Eukaryota</taxon>
        <taxon>Viridiplantae</taxon>
        <taxon>Streptophyta</taxon>
        <taxon>Embryophyta</taxon>
        <taxon>Tracheophyta</taxon>
        <taxon>Spermatophyta</taxon>
        <taxon>Magnoliopsida</taxon>
        <taxon>Liliopsida</taxon>
        <taxon>Zingiberales</taxon>
        <taxon>Musaceae</taxon>
        <taxon>Ensete</taxon>
    </lineage>
</organism>
<dbReference type="PANTHER" id="PTHR31343:SF8">
    <property type="entry name" value="OS07G0246600 PROTEIN"/>
    <property type="match status" value="1"/>
</dbReference>
<protein>
    <submittedName>
        <fullName evidence="2">Uncharacterized protein</fullName>
    </submittedName>
</protein>
<dbReference type="Pfam" id="PF05623">
    <property type="entry name" value="DUF789"/>
    <property type="match status" value="1"/>
</dbReference>
<feature type="compositionally biased region" description="Low complexity" evidence="1">
    <location>
        <begin position="54"/>
        <end position="63"/>
    </location>
</feature>
<feature type="compositionally biased region" description="Basic and acidic residues" evidence="1">
    <location>
        <begin position="64"/>
        <end position="76"/>
    </location>
</feature>
<evidence type="ECO:0000256" key="1">
    <source>
        <dbReference type="SAM" id="MobiDB-lite"/>
    </source>
</evidence>
<proteinExistence type="predicted"/>
<evidence type="ECO:0000313" key="2">
    <source>
        <dbReference type="EMBL" id="RRT64191.1"/>
    </source>
</evidence>
<feature type="region of interest" description="Disordered" evidence="1">
    <location>
        <begin position="136"/>
        <end position="172"/>
    </location>
</feature>
<comment type="caution">
    <text evidence="2">The sequence shown here is derived from an EMBL/GenBank/DDBJ whole genome shotgun (WGS) entry which is preliminary data.</text>
</comment>